<dbReference type="GO" id="GO:0000976">
    <property type="term" value="F:transcription cis-regulatory region binding"/>
    <property type="evidence" value="ECO:0007669"/>
    <property type="project" value="TreeGrafter"/>
</dbReference>
<dbReference type="InterPro" id="IPR010982">
    <property type="entry name" value="Lambda_DNA-bd_dom_sf"/>
</dbReference>
<evidence type="ECO:0000313" key="6">
    <source>
        <dbReference type="EMBL" id="MCC2031372.1"/>
    </source>
</evidence>
<dbReference type="GO" id="GO:0003700">
    <property type="term" value="F:DNA-binding transcription factor activity"/>
    <property type="evidence" value="ECO:0007669"/>
    <property type="project" value="TreeGrafter"/>
</dbReference>
<dbReference type="PROSITE" id="PS50932">
    <property type="entry name" value="HTH_LACI_2"/>
    <property type="match status" value="1"/>
</dbReference>
<reference evidence="6" key="1">
    <citation type="submission" date="2021-04" db="EMBL/GenBank/DDBJ databases">
        <title>Microbacterium tenobrionis sp. nov. and Microbacterium allomyrinae sp. nov., isolated from larvae of Tenobrio molitor and Allomyrina dichotoma, respectively.</title>
        <authorList>
            <person name="Lee S.D."/>
        </authorList>
    </citation>
    <scope>NUCLEOTIDE SEQUENCE</scope>
    <source>
        <strain evidence="6">BWT-G7</strain>
    </source>
</reference>
<evidence type="ECO:0000256" key="4">
    <source>
        <dbReference type="SAM" id="MobiDB-lite"/>
    </source>
</evidence>
<gene>
    <name evidence="6" type="ORF">KEC57_04155</name>
</gene>
<dbReference type="Proteomes" id="UP001139354">
    <property type="component" value="Unassembled WGS sequence"/>
</dbReference>
<dbReference type="InterPro" id="IPR046335">
    <property type="entry name" value="LacI/GalR-like_sensor"/>
</dbReference>
<keyword evidence="2 6" id="KW-0238">DNA-binding</keyword>
<dbReference type="Gene3D" id="3.40.50.2300">
    <property type="match status" value="2"/>
</dbReference>
<dbReference type="SUPFAM" id="SSF47413">
    <property type="entry name" value="lambda repressor-like DNA-binding domains"/>
    <property type="match status" value="1"/>
</dbReference>
<evidence type="ECO:0000313" key="7">
    <source>
        <dbReference type="Proteomes" id="UP001139354"/>
    </source>
</evidence>
<name>A0A9X1LSK5_9MICO</name>
<dbReference type="InterPro" id="IPR028082">
    <property type="entry name" value="Peripla_BP_I"/>
</dbReference>
<dbReference type="RefSeq" id="WP_229383256.1">
    <property type="nucleotide sequence ID" value="NZ_JAGTTN010000001.1"/>
</dbReference>
<evidence type="ECO:0000259" key="5">
    <source>
        <dbReference type="PROSITE" id="PS50932"/>
    </source>
</evidence>
<dbReference type="CDD" id="cd01392">
    <property type="entry name" value="HTH_LacI"/>
    <property type="match status" value="1"/>
</dbReference>
<dbReference type="PANTHER" id="PTHR30146">
    <property type="entry name" value="LACI-RELATED TRANSCRIPTIONAL REPRESSOR"/>
    <property type="match status" value="1"/>
</dbReference>
<dbReference type="Pfam" id="PF13377">
    <property type="entry name" value="Peripla_BP_3"/>
    <property type="match status" value="1"/>
</dbReference>
<proteinExistence type="predicted"/>
<dbReference type="PANTHER" id="PTHR30146:SF153">
    <property type="entry name" value="LACTOSE OPERON REPRESSOR"/>
    <property type="match status" value="1"/>
</dbReference>
<keyword evidence="1" id="KW-0805">Transcription regulation</keyword>
<evidence type="ECO:0000256" key="1">
    <source>
        <dbReference type="ARBA" id="ARBA00023015"/>
    </source>
</evidence>
<evidence type="ECO:0000256" key="2">
    <source>
        <dbReference type="ARBA" id="ARBA00023125"/>
    </source>
</evidence>
<feature type="region of interest" description="Disordered" evidence="4">
    <location>
        <begin position="314"/>
        <end position="345"/>
    </location>
</feature>
<comment type="caution">
    <text evidence="6">The sequence shown here is derived from an EMBL/GenBank/DDBJ whole genome shotgun (WGS) entry which is preliminary data.</text>
</comment>
<keyword evidence="3" id="KW-0804">Transcription</keyword>
<keyword evidence="7" id="KW-1185">Reference proteome</keyword>
<organism evidence="6 7">
    <name type="scientific">Microbacterium allomyrinae</name>
    <dbReference type="NCBI Taxonomy" id="2830666"/>
    <lineage>
        <taxon>Bacteria</taxon>
        <taxon>Bacillati</taxon>
        <taxon>Actinomycetota</taxon>
        <taxon>Actinomycetes</taxon>
        <taxon>Micrococcales</taxon>
        <taxon>Microbacteriaceae</taxon>
        <taxon>Microbacterium</taxon>
    </lineage>
</organism>
<sequence>MANINEVAEVAGVSISTVSYALSGKRPVAPDTRRRIEAAVLELGYSPNAGARMLAGSRTQIFALTEPLRNDTHAPTHMSFVLATAIAARRNDYDILLLTDEQAQAGMSRVAANGLVDAILVLDVAPDDPRVALARQISTPTVFIGIPDDHDGLVCVDLDFEAAAARAVDVLVDAGHASIGLVGQTETAYVKSNFPPRVRASVLARAGERDADVAHGTSGIKHADRAWVRRTTGDLLAGGATALILHCSDEAHSAVLAEIESRGLRVPQDVSVISVGASFDTTALPVSVDSIPLVPQTSCDLAVELAIQALGPDRPEPGVRLIAPTYSPQGSVAPPATPSSETAAS</sequence>
<protein>
    <submittedName>
        <fullName evidence="6">LacI family DNA-binding transcriptional regulator</fullName>
    </submittedName>
</protein>
<dbReference type="AlphaFoldDB" id="A0A9X1LSK5"/>
<dbReference type="EMBL" id="JAGTTN010000001">
    <property type="protein sequence ID" value="MCC2031372.1"/>
    <property type="molecule type" value="Genomic_DNA"/>
</dbReference>
<dbReference type="Gene3D" id="1.10.260.40">
    <property type="entry name" value="lambda repressor-like DNA-binding domains"/>
    <property type="match status" value="1"/>
</dbReference>
<accession>A0A9X1LSK5</accession>
<evidence type="ECO:0000256" key="3">
    <source>
        <dbReference type="ARBA" id="ARBA00023163"/>
    </source>
</evidence>
<feature type="compositionally biased region" description="Low complexity" evidence="4">
    <location>
        <begin position="331"/>
        <end position="345"/>
    </location>
</feature>
<dbReference type="InterPro" id="IPR000843">
    <property type="entry name" value="HTH_LacI"/>
</dbReference>
<feature type="domain" description="HTH lacI-type" evidence="5">
    <location>
        <begin position="2"/>
        <end position="56"/>
    </location>
</feature>
<dbReference type="Pfam" id="PF00356">
    <property type="entry name" value="LacI"/>
    <property type="match status" value="1"/>
</dbReference>
<dbReference type="SMART" id="SM00354">
    <property type="entry name" value="HTH_LACI"/>
    <property type="match status" value="1"/>
</dbReference>
<dbReference type="PROSITE" id="PS00356">
    <property type="entry name" value="HTH_LACI_1"/>
    <property type="match status" value="1"/>
</dbReference>
<dbReference type="SUPFAM" id="SSF53822">
    <property type="entry name" value="Periplasmic binding protein-like I"/>
    <property type="match status" value="1"/>
</dbReference>